<feature type="transmembrane region" description="Helical" evidence="10">
    <location>
        <begin position="197"/>
        <end position="215"/>
    </location>
</feature>
<evidence type="ECO:0000256" key="4">
    <source>
        <dbReference type="ARBA" id="ARBA00022679"/>
    </source>
</evidence>
<feature type="transmembrane region" description="Helical" evidence="10">
    <location>
        <begin position="34"/>
        <end position="54"/>
    </location>
</feature>
<feature type="modified residue" description="4-aspartylphosphate" evidence="9">
    <location>
        <position position="675"/>
    </location>
</feature>
<protein>
    <recommendedName>
        <fullName evidence="2">histidine kinase</fullName>
        <ecNumber evidence="2">2.7.13.3</ecNumber>
    </recommendedName>
</protein>
<keyword evidence="10" id="KW-1133">Transmembrane helix</keyword>
<dbReference type="GO" id="GO:0000160">
    <property type="term" value="P:phosphorelay signal transduction system"/>
    <property type="evidence" value="ECO:0007669"/>
    <property type="project" value="UniProtKB-KW"/>
</dbReference>
<keyword evidence="14" id="KW-1185">Reference proteome</keyword>
<dbReference type="Gene3D" id="3.30.565.10">
    <property type="entry name" value="Histidine kinase-like ATPase, C-terminal domain"/>
    <property type="match status" value="1"/>
</dbReference>
<dbReference type="PANTHER" id="PTHR43065">
    <property type="entry name" value="SENSOR HISTIDINE KINASE"/>
    <property type="match status" value="1"/>
</dbReference>
<evidence type="ECO:0000256" key="3">
    <source>
        <dbReference type="ARBA" id="ARBA00022553"/>
    </source>
</evidence>
<sequence length="749" mass="78159">MAGGALGVALLCLTLGWGAGFDVFVRVAPSLPAMVPASALCLALLAVAQLTSLTEHRVARLAGAAILAATVPLIVVLSQVGPDWLHPTSTDLVSVSTVFGVSVVALAQVVARMPEGRRHGLHSTVALVGVFLSGSGLSGFLIDREALNVQAPFIGLSVLTALCLFLLSLSIIFGRPEGTFVRLLFDERPGGRTVRRFLPWAVAIPLWLGIFSALATDARLLEEGVRLNLFAVAMVAVASVLVVGTGWAQVQQQERDRIAQSRLRGLMAGLETAIFLGRGEGDMVAMNPRAQAMLADGPGSALSRVPFHSLQDRGPLEGRDHPLSRALDGSGPAFVGWVDGAGAERVLQFTTYPLGDPDQTETVVAVLDVTEPWLLRENLSLAERREAIASIAQGYAHELTNIFGIIKLAAGSAQLNAPDFAAESLGSIQTACRRGGYLVDRMQALTREGQDGAQPTDAAEVLSDAVVSAREALSPGVSLVADIPEVALPVACDPVDLEVALKNLVVNAEDAIREGGVADGRIVVRLVPGDGALALHVRDTGPGIAPEVAAHATEPFWTTRRSRGGVGLGLSIVQTLANRLGGSFVIGPAKGQGAEAVLTLPLSNGAGGEDDGAVRPPVSRLDGISVLVVEDDREFQGMLAETLRTLGAAVTHCATGDEALAYLLAHSETDVLVADYLLEGEMTGHELAVAARAAGSAARVVYLSGYLERGRKPLPDAPGLMLRKPVSLGLLSNSIRLAARSRSSGQPRS</sequence>
<feature type="transmembrane region" description="Helical" evidence="10">
    <location>
        <begin position="123"/>
        <end position="142"/>
    </location>
</feature>
<evidence type="ECO:0000256" key="8">
    <source>
        <dbReference type="ARBA" id="ARBA00023012"/>
    </source>
</evidence>
<proteinExistence type="predicted"/>
<reference evidence="14" key="1">
    <citation type="journal article" date="2019" name="Int. J. Syst. Evol. Microbiol.">
        <title>The Global Catalogue of Microorganisms (GCM) 10K type strain sequencing project: providing services to taxonomists for standard genome sequencing and annotation.</title>
        <authorList>
            <consortium name="The Broad Institute Genomics Platform"/>
            <consortium name="The Broad Institute Genome Sequencing Center for Infectious Disease"/>
            <person name="Wu L."/>
            <person name="Ma J."/>
        </authorList>
    </citation>
    <scope>NUCLEOTIDE SEQUENCE [LARGE SCALE GENOMIC DNA]</scope>
    <source>
        <strain evidence="14">CGMCC 1.12664</strain>
    </source>
</reference>
<feature type="transmembrane region" description="Helical" evidence="10">
    <location>
        <begin position="92"/>
        <end position="111"/>
    </location>
</feature>
<evidence type="ECO:0000256" key="6">
    <source>
        <dbReference type="ARBA" id="ARBA00022777"/>
    </source>
</evidence>
<evidence type="ECO:0000256" key="1">
    <source>
        <dbReference type="ARBA" id="ARBA00000085"/>
    </source>
</evidence>
<feature type="transmembrane region" description="Helical" evidence="10">
    <location>
        <begin position="61"/>
        <end position="80"/>
    </location>
</feature>
<comment type="caution">
    <text evidence="13">The sequence shown here is derived from an EMBL/GenBank/DDBJ whole genome shotgun (WGS) entry which is preliminary data.</text>
</comment>
<feature type="transmembrane region" description="Helical" evidence="10">
    <location>
        <begin position="154"/>
        <end position="176"/>
    </location>
</feature>
<dbReference type="SUPFAM" id="SSF52172">
    <property type="entry name" value="CheY-like"/>
    <property type="match status" value="1"/>
</dbReference>
<dbReference type="GO" id="GO:0004673">
    <property type="term" value="F:protein histidine kinase activity"/>
    <property type="evidence" value="ECO:0007669"/>
    <property type="project" value="UniProtKB-EC"/>
</dbReference>
<evidence type="ECO:0000256" key="5">
    <source>
        <dbReference type="ARBA" id="ARBA00022741"/>
    </source>
</evidence>
<evidence type="ECO:0000259" key="11">
    <source>
        <dbReference type="PROSITE" id="PS50109"/>
    </source>
</evidence>
<dbReference type="PANTHER" id="PTHR43065:SF10">
    <property type="entry name" value="PEROXIDE STRESS-ACTIVATED HISTIDINE KINASE MAK3"/>
    <property type="match status" value="1"/>
</dbReference>
<keyword evidence="4" id="KW-0808">Transferase</keyword>
<dbReference type="SMART" id="SM00387">
    <property type="entry name" value="HATPase_c"/>
    <property type="match status" value="1"/>
</dbReference>
<keyword evidence="5" id="KW-0547">Nucleotide-binding</keyword>
<dbReference type="InterPro" id="IPR003594">
    <property type="entry name" value="HATPase_dom"/>
</dbReference>
<keyword evidence="7" id="KW-0067">ATP-binding</keyword>
<dbReference type="Pfam" id="PF02518">
    <property type="entry name" value="HATPase_c"/>
    <property type="match status" value="1"/>
</dbReference>
<dbReference type="SUPFAM" id="SSF55874">
    <property type="entry name" value="ATPase domain of HSP90 chaperone/DNA topoisomerase II/histidine kinase"/>
    <property type="match status" value="1"/>
</dbReference>
<dbReference type="PRINTS" id="PR00344">
    <property type="entry name" value="BCTRLSENSOR"/>
</dbReference>
<dbReference type="EMBL" id="BMFJ01000001">
    <property type="protein sequence ID" value="GGE16553.1"/>
    <property type="molecule type" value="Genomic_DNA"/>
</dbReference>
<dbReference type="InterPro" id="IPR004358">
    <property type="entry name" value="Sig_transdc_His_kin-like_C"/>
</dbReference>
<accession>A0A916ZWZ8</accession>
<evidence type="ECO:0000313" key="13">
    <source>
        <dbReference type="EMBL" id="GGE16553.1"/>
    </source>
</evidence>
<keyword evidence="10" id="KW-0472">Membrane</keyword>
<dbReference type="PROSITE" id="PS50109">
    <property type="entry name" value="HIS_KIN"/>
    <property type="match status" value="1"/>
</dbReference>
<feature type="domain" description="Response regulatory" evidence="12">
    <location>
        <begin position="625"/>
        <end position="739"/>
    </location>
</feature>
<name>A0A916ZWZ8_9RHOB</name>
<evidence type="ECO:0000313" key="14">
    <source>
        <dbReference type="Proteomes" id="UP000612855"/>
    </source>
</evidence>
<feature type="transmembrane region" description="Helical" evidence="10">
    <location>
        <begin position="227"/>
        <end position="248"/>
    </location>
</feature>
<dbReference type="Proteomes" id="UP000612855">
    <property type="component" value="Unassembled WGS sequence"/>
</dbReference>
<keyword evidence="8" id="KW-0902">Two-component regulatory system</keyword>
<keyword evidence="6" id="KW-0418">Kinase</keyword>
<evidence type="ECO:0000259" key="12">
    <source>
        <dbReference type="PROSITE" id="PS50110"/>
    </source>
</evidence>
<evidence type="ECO:0000256" key="9">
    <source>
        <dbReference type="PROSITE-ProRule" id="PRU00169"/>
    </source>
</evidence>
<comment type="catalytic activity">
    <reaction evidence="1">
        <text>ATP + protein L-histidine = ADP + protein N-phospho-L-histidine.</text>
        <dbReference type="EC" id="2.7.13.3"/>
    </reaction>
</comment>
<dbReference type="SMART" id="SM00448">
    <property type="entry name" value="REC"/>
    <property type="match status" value="1"/>
</dbReference>
<dbReference type="EC" id="2.7.13.3" evidence="2"/>
<evidence type="ECO:0000256" key="2">
    <source>
        <dbReference type="ARBA" id="ARBA00012438"/>
    </source>
</evidence>
<dbReference type="Gene3D" id="3.40.50.2300">
    <property type="match status" value="1"/>
</dbReference>
<dbReference type="InterPro" id="IPR036890">
    <property type="entry name" value="HATPase_C_sf"/>
</dbReference>
<dbReference type="Gene3D" id="1.10.287.130">
    <property type="match status" value="1"/>
</dbReference>
<dbReference type="GO" id="GO:0005524">
    <property type="term" value="F:ATP binding"/>
    <property type="evidence" value="ECO:0007669"/>
    <property type="project" value="UniProtKB-KW"/>
</dbReference>
<dbReference type="InterPro" id="IPR001789">
    <property type="entry name" value="Sig_transdc_resp-reg_receiver"/>
</dbReference>
<dbReference type="RefSeq" id="WP_188475738.1">
    <property type="nucleotide sequence ID" value="NZ_BMFJ01000001.1"/>
</dbReference>
<dbReference type="PROSITE" id="PS50110">
    <property type="entry name" value="RESPONSE_REGULATORY"/>
    <property type="match status" value="1"/>
</dbReference>
<dbReference type="InterPro" id="IPR011006">
    <property type="entry name" value="CheY-like_superfamily"/>
</dbReference>
<dbReference type="InterPro" id="IPR005467">
    <property type="entry name" value="His_kinase_dom"/>
</dbReference>
<gene>
    <name evidence="13" type="ORF">GCM10011360_01620</name>
</gene>
<dbReference type="AlphaFoldDB" id="A0A916ZWZ8"/>
<keyword evidence="3 9" id="KW-0597">Phosphoprotein</keyword>
<evidence type="ECO:0000256" key="7">
    <source>
        <dbReference type="ARBA" id="ARBA00022840"/>
    </source>
</evidence>
<feature type="domain" description="Histidine kinase" evidence="11">
    <location>
        <begin position="394"/>
        <end position="604"/>
    </location>
</feature>
<organism evidence="13 14">
    <name type="scientific">Primorskyibacter flagellatus</name>
    <dbReference type="NCBI Taxonomy" id="1387277"/>
    <lineage>
        <taxon>Bacteria</taxon>
        <taxon>Pseudomonadati</taxon>
        <taxon>Pseudomonadota</taxon>
        <taxon>Alphaproteobacteria</taxon>
        <taxon>Rhodobacterales</taxon>
        <taxon>Roseobacteraceae</taxon>
        <taxon>Primorskyibacter</taxon>
    </lineage>
</organism>
<keyword evidence="10" id="KW-0812">Transmembrane</keyword>
<evidence type="ECO:0000256" key="10">
    <source>
        <dbReference type="SAM" id="Phobius"/>
    </source>
</evidence>